<evidence type="ECO:0000256" key="2">
    <source>
        <dbReference type="SAM" id="Phobius"/>
    </source>
</evidence>
<dbReference type="Proteomes" id="UP000224006">
    <property type="component" value="Chromosome I"/>
</dbReference>
<keyword evidence="2" id="KW-0472">Membrane</keyword>
<dbReference type="KEGG" id="bbes:BESB_011060"/>
<dbReference type="RefSeq" id="XP_029222773.1">
    <property type="nucleotide sequence ID" value="XM_029359860.1"/>
</dbReference>
<name>A0A2A9MMZ5_BESBE</name>
<feature type="compositionally biased region" description="Low complexity" evidence="1">
    <location>
        <begin position="100"/>
        <end position="109"/>
    </location>
</feature>
<dbReference type="OrthoDB" id="332879at2759"/>
<dbReference type="VEuPathDB" id="ToxoDB:BESB_011060"/>
<feature type="compositionally biased region" description="Pro residues" evidence="1">
    <location>
        <begin position="110"/>
        <end position="122"/>
    </location>
</feature>
<keyword evidence="4" id="KW-1185">Reference proteome</keyword>
<keyword evidence="2" id="KW-0812">Transmembrane</keyword>
<evidence type="ECO:0008006" key="5">
    <source>
        <dbReference type="Google" id="ProtNLM"/>
    </source>
</evidence>
<evidence type="ECO:0000313" key="3">
    <source>
        <dbReference type="EMBL" id="PFH38764.1"/>
    </source>
</evidence>
<comment type="caution">
    <text evidence="3">The sequence shown here is derived from an EMBL/GenBank/DDBJ whole genome shotgun (WGS) entry which is preliminary data.</text>
</comment>
<proteinExistence type="predicted"/>
<reference evidence="3 4" key="1">
    <citation type="submission" date="2017-09" db="EMBL/GenBank/DDBJ databases">
        <title>Genome sequencing of Besnoitia besnoiti strain Bb-Ger1.</title>
        <authorList>
            <person name="Schares G."/>
            <person name="Venepally P."/>
            <person name="Lorenzi H.A."/>
        </authorList>
    </citation>
    <scope>NUCLEOTIDE SEQUENCE [LARGE SCALE GENOMIC DNA]</scope>
    <source>
        <strain evidence="3 4">Bb-Ger1</strain>
    </source>
</reference>
<evidence type="ECO:0000256" key="1">
    <source>
        <dbReference type="SAM" id="MobiDB-lite"/>
    </source>
</evidence>
<keyword evidence="2" id="KW-1133">Transmembrane helix</keyword>
<gene>
    <name evidence="3" type="ORF">BESB_011060</name>
</gene>
<feature type="transmembrane region" description="Helical" evidence="2">
    <location>
        <begin position="199"/>
        <end position="224"/>
    </location>
</feature>
<dbReference type="AlphaFoldDB" id="A0A2A9MMZ5"/>
<organism evidence="3 4">
    <name type="scientific">Besnoitia besnoiti</name>
    <name type="common">Apicomplexan protozoan</name>
    <dbReference type="NCBI Taxonomy" id="94643"/>
    <lineage>
        <taxon>Eukaryota</taxon>
        <taxon>Sar</taxon>
        <taxon>Alveolata</taxon>
        <taxon>Apicomplexa</taxon>
        <taxon>Conoidasida</taxon>
        <taxon>Coccidia</taxon>
        <taxon>Eucoccidiorida</taxon>
        <taxon>Eimeriorina</taxon>
        <taxon>Sarcocystidae</taxon>
        <taxon>Besnoitia</taxon>
    </lineage>
</organism>
<sequence>MASPVLNAWRRVALAPSQALSLSLSFSSSLASHCLQCPGSFASASSLAGLAQAHSQRRAFASSERPSVFSSFTASRVAATGTRTQRLSEHFVYHKILDKSPASSPAPRLTTPPSPPRAPGPASPLSLRRRLEHSFFLCVLSLRKKSALGRLLWKMCYARASERAAAAQRNASEAEEQGFTSFSQLEAVKKEQKKRLNKLFSLAAACGVLAVSVGGLIYVVATWYEEPLIKIGVKRPAAAEGEDAPDKDTIVA</sequence>
<evidence type="ECO:0000313" key="4">
    <source>
        <dbReference type="Proteomes" id="UP000224006"/>
    </source>
</evidence>
<feature type="region of interest" description="Disordered" evidence="1">
    <location>
        <begin position="99"/>
        <end position="125"/>
    </location>
</feature>
<dbReference type="GeneID" id="40306168"/>
<protein>
    <recommendedName>
        <fullName evidence="5">Transmembrane protein</fullName>
    </recommendedName>
</protein>
<dbReference type="EMBL" id="NWUJ01000001">
    <property type="protein sequence ID" value="PFH38764.1"/>
    <property type="molecule type" value="Genomic_DNA"/>
</dbReference>
<accession>A0A2A9MMZ5</accession>